<evidence type="ECO:0000313" key="2">
    <source>
        <dbReference type="Proteomes" id="UP000256329"/>
    </source>
</evidence>
<keyword evidence="2" id="KW-1185">Reference proteome</keyword>
<accession>A0A3D8P3S5</accession>
<organism evidence="1 2">
    <name type="scientific">Ammonifex thiophilus</name>
    <dbReference type="NCBI Taxonomy" id="444093"/>
    <lineage>
        <taxon>Bacteria</taxon>
        <taxon>Bacillati</taxon>
        <taxon>Bacillota</taxon>
        <taxon>Clostridia</taxon>
        <taxon>Thermoanaerobacterales</taxon>
        <taxon>Thermoanaerobacteraceae</taxon>
        <taxon>Ammonifex</taxon>
    </lineage>
</organism>
<evidence type="ECO:0000313" key="1">
    <source>
        <dbReference type="EMBL" id="RDV83578.1"/>
    </source>
</evidence>
<name>A0A3D8P3S5_9THEO</name>
<dbReference type="InterPro" id="IPR009702">
    <property type="entry name" value="DUF1284"/>
</dbReference>
<dbReference type="AlphaFoldDB" id="A0A3D8P3S5"/>
<comment type="caution">
    <text evidence="1">The sequence shown here is derived from an EMBL/GenBank/DDBJ whole genome shotgun (WGS) entry which is preliminary data.</text>
</comment>
<gene>
    <name evidence="1" type="ORF">DXX99_04580</name>
</gene>
<dbReference type="Pfam" id="PF06935">
    <property type="entry name" value="DUF1284"/>
    <property type="match status" value="1"/>
</dbReference>
<dbReference type="EMBL" id="QSLN01000004">
    <property type="protein sequence ID" value="RDV83578.1"/>
    <property type="molecule type" value="Genomic_DNA"/>
</dbReference>
<reference evidence="1 2" key="1">
    <citation type="submission" date="2018-08" db="EMBL/GenBank/DDBJ databases">
        <title>Form III RuBisCO-mediated autotrophy in Thermodesulfobium bacteria.</title>
        <authorList>
            <person name="Toshchakov S.V."/>
            <person name="Kublanov I.V."/>
            <person name="Frolov E."/>
            <person name="Bonch-Osmolovskaya E.A."/>
            <person name="Tourova T.P."/>
            <person name="Chernych N.A."/>
            <person name="Lebedinsky A.V."/>
        </authorList>
    </citation>
    <scope>NUCLEOTIDE SEQUENCE [LARGE SCALE GENOMIC DNA]</scope>
    <source>
        <strain evidence="1 2">SR</strain>
    </source>
</reference>
<dbReference type="Proteomes" id="UP000256329">
    <property type="component" value="Unassembled WGS sequence"/>
</dbReference>
<sequence>MVRLRGHHLICLQFFRGEGYSQEFVRNLEEILCRLSRGEEVEIVEGADLVCSLCPFLQKGRCTNGPEAEVKVKARDAFALAGLGLQPGTRVDWVEVKRRFRRLPLEWLKEHCKGCEWQRICLESAEIF</sequence>
<dbReference type="OrthoDB" id="121064at2"/>
<dbReference type="RefSeq" id="WP_115792338.1">
    <property type="nucleotide sequence ID" value="NZ_QSLN01000004.1"/>
</dbReference>
<protein>
    <submittedName>
        <fullName evidence="1">DUF1284 domain-containing protein</fullName>
    </submittedName>
</protein>
<proteinExistence type="predicted"/>